<proteinExistence type="predicted"/>
<reference evidence="2" key="1">
    <citation type="submission" date="2016-06" db="EMBL/GenBank/DDBJ databases">
        <title>Parallel loss of symbiosis genes in relatives of nitrogen-fixing non-legume Parasponia.</title>
        <authorList>
            <person name="Van Velzen R."/>
            <person name="Holmer R."/>
            <person name="Bu F."/>
            <person name="Rutten L."/>
            <person name="Van Zeijl A."/>
            <person name="Liu W."/>
            <person name="Santuari L."/>
            <person name="Cao Q."/>
            <person name="Sharma T."/>
            <person name="Shen D."/>
            <person name="Roswanjaya Y."/>
            <person name="Wardhani T."/>
            <person name="Kalhor M.S."/>
            <person name="Jansen J."/>
            <person name="Van den Hoogen J."/>
            <person name="Gungor B."/>
            <person name="Hartog M."/>
            <person name="Hontelez J."/>
            <person name="Verver J."/>
            <person name="Yang W.-C."/>
            <person name="Schijlen E."/>
            <person name="Repin R."/>
            <person name="Schilthuizen M."/>
            <person name="Schranz E."/>
            <person name="Heidstra R."/>
            <person name="Miyata K."/>
            <person name="Fedorova E."/>
            <person name="Kohlen W."/>
            <person name="Bisseling T."/>
            <person name="Smit S."/>
            <person name="Geurts R."/>
        </authorList>
    </citation>
    <scope>NUCLEOTIDE SEQUENCE [LARGE SCALE GENOMIC DNA]</scope>
    <source>
        <strain evidence="2">cv. WU1-14</strain>
    </source>
</reference>
<sequence length="108" mass="12421">MMVTIPIYSSFSQHMRELEEKGGSNLNHLQELEFPKWFQKKADNLRLLGSPEELYALASQSDFCAYSYPVCVVNGVKFIAHRRDVRRKTQNNGVCVYLGLKIAPFMGY</sequence>
<dbReference type="PANTHER" id="PTHR48258">
    <property type="entry name" value="DUF4218 DOMAIN-CONTAINING PROTEIN-RELATED"/>
    <property type="match status" value="1"/>
</dbReference>
<gene>
    <name evidence="1" type="ORF">PanWU01x14_194810</name>
</gene>
<keyword evidence="2" id="KW-1185">Reference proteome</keyword>
<name>A0A2P5C009_PARAD</name>
<dbReference type="AlphaFoldDB" id="A0A2P5C009"/>
<organism evidence="1 2">
    <name type="scientific">Parasponia andersonii</name>
    <name type="common">Sponia andersonii</name>
    <dbReference type="NCBI Taxonomy" id="3476"/>
    <lineage>
        <taxon>Eukaryota</taxon>
        <taxon>Viridiplantae</taxon>
        <taxon>Streptophyta</taxon>
        <taxon>Embryophyta</taxon>
        <taxon>Tracheophyta</taxon>
        <taxon>Spermatophyta</taxon>
        <taxon>Magnoliopsida</taxon>
        <taxon>eudicotyledons</taxon>
        <taxon>Gunneridae</taxon>
        <taxon>Pentapetalae</taxon>
        <taxon>rosids</taxon>
        <taxon>fabids</taxon>
        <taxon>Rosales</taxon>
        <taxon>Cannabaceae</taxon>
        <taxon>Parasponia</taxon>
    </lineage>
</organism>
<accession>A0A2P5C009</accession>
<dbReference type="EMBL" id="JXTB01000195">
    <property type="protein sequence ID" value="PON54402.1"/>
    <property type="molecule type" value="Genomic_DNA"/>
</dbReference>
<dbReference type="Proteomes" id="UP000237105">
    <property type="component" value="Unassembled WGS sequence"/>
</dbReference>
<evidence type="ECO:0000313" key="1">
    <source>
        <dbReference type="EMBL" id="PON54402.1"/>
    </source>
</evidence>
<dbReference type="OrthoDB" id="684151at2759"/>
<protein>
    <submittedName>
        <fullName evidence="1">Uncharacterized protein</fullName>
    </submittedName>
</protein>
<evidence type="ECO:0000313" key="2">
    <source>
        <dbReference type="Proteomes" id="UP000237105"/>
    </source>
</evidence>
<comment type="caution">
    <text evidence="1">The sequence shown here is derived from an EMBL/GenBank/DDBJ whole genome shotgun (WGS) entry which is preliminary data.</text>
</comment>